<evidence type="ECO:0000256" key="6">
    <source>
        <dbReference type="ARBA" id="ARBA00022741"/>
    </source>
</evidence>
<proteinExistence type="inferred from homology"/>
<evidence type="ECO:0000256" key="3">
    <source>
        <dbReference type="ARBA" id="ARBA00012142"/>
    </source>
</evidence>
<keyword evidence="4" id="KW-0808">Transferase</keyword>
<dbReference type="GO" id="GO:0005524">
    <property type="term" value="F:ATP binding"/>
    <property type="evidence" value="ECO:0007669"/>
    <property type="project" value="UniProtKB-KW"/>
</dbReference>
<evidence type="ECO:0000256" key="5">
    <source>
        <dbReference type="ARBA" id="ARBA00022723"/>
    </source>
</evidence>
<dbReference type="AlphaFoldDB" id="A0A1I7FAH5"/>
<keyword evidence="11 13" id="KW-0670">Pyruvate</keyword>
<evidence type="ECO:0000313" key="13">
    <source>
        <dbReference type="EMBL" id="SFU33182.1"/>
    </source>
</evidence>
<dbReference type="InterPro" id="IPR001697">
    <property type="entry name" value="Pyr_Knase"/>
</dbReference>
<gene>
    <name evidence="13" type="ORF">SAMN05216480_101794</name>
</gene>
<sequence>MKRKSVKKIEHAISQIDAIIKQCKIEEENYRPYLKNLNAEYKSSAKNLIHYLVFRNYHSGELQTFLFKNGFSGLKNAEGHIMANLLASRDHLSKHVNQTTPDIKIPALSIKKSEKLLKRRTEELLGEKSKKRNVRIMVTQPSIAANNADLIENMMKEGMNTLRINCAHDDEETWSAMIQNAKDAMHKLDKEVTISMDLGGPKIRTGTIKSGPKVVHLTPERNALGHVINPAIAVLIKENELFPDEDEHYVPVPEDMINALETDDIIRFYDTRDKTREFKVVAKENKLVYVHSYDSAYLQTGNELFLFKKNISFKIGEIPPLEQYIRLKKDDEIFIYKTKKDGMPAQYDNDGNLISPAFISCTSEEIFQHVKPNEPIVFDDGKIEGEILENNGECLKVKITYAKESGAKLKADKGINFPESKLKLAGLTQKDKKDLAFVVKNADVVNMSFVNSSADVEDLLAELDQYIKGPNLGIILKIETMSGFRNIVKILLSAMQHKPIGVMIARGDLAVECGWENIGLVQKELLRICHAAHIPVVWATQVMENLAKKGLPSRAEITDAVMAQHADCVMLNKGMYITEAISLLDTILINLEKTRNDKRAFFKQIDGIG</sequence>
<dbReference type="Gene3D" id="3.20.20.60">
    <property type="entry name" value="Phosphoenolpyruvate-binding domains"/>
    <property type="match status" value="2"/>
</dbReference>
<evidence type="ECO:0000256" key="8">
    <source>
        <dbReference type="ARBA" id="ARBA00022840"/>
    </source>
</evidence>
<feature type="domain" description="Pyruvate kinase barrel" evidence="12">
    <location>
        <begin position="144"/>
        <end position="219"/>
    </location>
</feature>
<dbReference type="EMBL" id="FPBK01000001">
    <property type="protein sequence ID" value="SFU33182.1"/>
    <property type="molecule type" value="Genomic_DNA"/>
</dbReference>
<dbReference type="RefSeq" id="WP_093023174.1">
    <property type="nucleotide sequence ID" value="NZ_FPBK01000001.1"/>
</dbReference>
<dbReference type="PANTHER" id="PTHR11817">
    <property type="entry name" value="PYRUVATE KINASE"/>
    <property type="match status" value="1"/>
</dbReference>
<keyword evidence="9" id="KW-0460">Magnesium</keyword>
<dbReference type="InterPro" id="IPR015813">
    <property type="entry name" value="Pyrv/PenolPyrv_kinase-like_dom"/>
</dbReference>
<evidence type="ECO:0000256" key="1">
    <source>
        <dbReference type="ARBA" id="ARBA00004997"/>
    </source>
</evidence>
<dbReference type="SUPFAM" id="SSF51621">
    <property type="entry name" value="Phosphoenolpyruvate/pyruvate domain"/>
    <property type="match status" value="1"/>
</dbReference>
<keyword evidence="10" id="KW-0324">Glycolysis</keyword>
<dbReference type="SUPFAM" id="SSF50800">
    <property type="entry name" value="PK beta-barrel domain-like"/>
    <property type="match status" value="1"/>
</dbReference>
<keyword evidence="14" id="KW-1185">Reference proteome</keyword>
<evidence type="ECO:0000256" key="9">
    <source>
        <dbReference type="ARBA" id="ARBA00022842"/>
    </source>
</evidence>
<dbReference type="GO" id="GO:0030955">
    <property type="term" value="F:potassium ion binding"/>
    <property type="evidence" value="ECO:0007669"/>
    <property type="project" value="InterPro"/>
</dbReference>
<dbReference type="OrthoDB" id="9812123at2"/>
<dbReference type="Pfam" id="PF00224">
    <property type="entry name" value="PK"/>
    <property type="match status" value="2"/>
</dbReference>
<organism evidence="13 14">
    <name type="scientific">Pustulibacterium marinum</name>
    <dbReference type="NCBI Taxonomy" id="1224947"/>
    <lineage>
        <taxon>Bacteria</taxon>
        <taxon>Pseudomonadati</taxon>
        <taxon>Bacteroidota</taxon>
        <taxon>Flavobacteriia</taxon>
        <taxon>Flavobacteriales</taxon>
        <taxon>Flavobacteriaceae</taxon>
        <taxon>Pustulibacterium</taxon>
    </lineage>
</organism>
<dbReference type="GO" id="GO:0004743">
    <property type="term" value="F:pyruvate kinase activity"/>
    <property type="evidence" value="ECO:0007669"/>
    <property type="project" value="UniProtKB-EC"/>
</dbReference>
<reference evidence="13 14" key="1">
    <citation type="submission" date="2016-10" db="EMBL/GenBank/DDBJ databases">
        <authorList>
            <person name="de Groot N.N."/>
        </authorList>
    </citation>
    <scope>NUCLEOTIDE SEQUENCE [LARGE SCALE GENOMIC DNA]</scope>
    <source>
        <strain evidence="13 14">CGMCC 1.12333</strain>
    </source>
</reference>
<dbReference type="UniPathway" id="UPA00109">
    <property type="reaction ID" value="UER00188"/>
</dbReference>
<evidence type="ECO:0000256" key="4">
    <source>
        <dbReference type="ARBA" id="ARBA00022679"/>
    </source>
</evidence>
<keyword evidence="7 13" id="KW-0418">Kinase</keyword>
<dbReference type="NCBIfam" id="NF011314">
    <property type="entry name" value="PRK14725.1"/>
    <property type="match status" value="1"/>
</dbReference>
<dbReference type="STRING" id="1224947.SAMN05216480_101794"/>
<keyword evidence="5" id="KW-0479">Metal-binding</keyword>
<dbReference type="InterPro" id="IPR040442">
    <property type="entry name" value="Pyrv_kinase-like_dom_sf"/>
</dbReference>
<evidence type="ECO:0000313" key="14">
    <source>
        <dbReference type="Proteomes" id="UP000199138"/>
    </source>
</evidence>
<dbReference type="InterPro" id="IPR015793">
    <property type="entry name" value="Pyrv_Knase_brl"/>
</dbReference>
<feature type="domain" description="Pyruvate kinase barrel" evidence="12">
    <location>
        <begin position="356"/>
        <end position="572"/>
    </location>
</feature>
<dbReference type="EC" id="2.7.1.40" evidence="3"/>
<dbReference type="GO" id="GO:0000287">
    <property type="term" value="F:magnesium ion binding"/>
    <property type="evidence" value="ECO:0007669"/>
    <property type="project" value="InterPro"/>
</dbReference>
<comment type="pathway">
    <text evidence="1">Carbohydrate degradation; glycolysis; pyruvate from D-glyceraldehyde 3-phosphate: step 5/5.</text>
</comment>
<keyword evidence="8" id="KW-0067">ATP-binding</keyword>
<protein>
    <recommendedName>
        <fullName evidence="3">pyruvate kinase</fullName>
        <ecNumber evidence="3">2.7.1.40</ecNumber>
    </recommendedName>
</protein>
<dbReference type="InterPro" id="IPR011037">
    <property type="entry name" value="Pyrv_Knase-like_insert_dom_sf"/>
</dbReference>
<dbReference type="Proteomes" id="UP000199138">
    <property type="component" value="Unassembled WGS sequence"/>
</dbReference>
<evidence type="ECO:0000256" key="11">
    <source>
        <dbReference type="ARBA" id="ARBA00023317"/>
    </source>
</evidence>
<keyword evidence="6" id="KW-0547">Nucleotide-binding</keyword>
<evidence type="ECO:0000256" key="10">
    <source>
        <dbReference type="ARBA" id="ARBA00023152"/>
    </source>
</evidence>
<dbReference type="GO" id="GO:0016301">
    <property type="term" value="F:kinase activity"/>
    <property type="evidence" value="ECO:0007669"/>
    <property type="project" value="UniProtKB-KW"/>
</dbReference>
<evidence type="ECO:0000256" key="7">
    <source>
        <dbReference type="ARBA" id="ARBA00022777"/>
    </source>
</evidence>
<accession>A0A1I7FAH5</accession>
<name>A0A1I7FAH5_9FLAO</name>
<evidence type="ECO:0000256" key="2">
    <source>
        <dbReference type="ARBA" id="ARBA00008663"/>
    </source>
</evidence>
<evidence type="ECO:0000259" key="12">
    <source>
        <dbReference type="Pfam" id="PF00224"/>
    </source>
</evidence>
<comment type="similarity">
    <text evidence="2">Belongs to the pyruvate kinase family.</text>
</comment>